<name>A0A412TM10_9BACT</name>
<dbReference type="GO" id="GO:0016787">
    <property type="term" value="F:hydrolase activity"/>
    <property type="evidence" value="ECO:0007669"/>
    <property type="project" value="UniProtKB-KW"/>
</dbReference>
<accession>A0A412TM10</accession>
<dbReference type="InterPro" id="IPR052159">
    <property type="entry name" value="Competence_DNA_uptake"/>
</dbReference>
<evidence type="ECO:0000313" key="2">
    <source>
        <dbReference type="EMBL" id="RGU54808.1"/>
    </source>
</evidence>
<dbReference type="InterPro" id="IPR036866">
    <property type="entry name" value="RibonucZ/Hydroxyglut_hydro"/>
</dbReference>
<dbReference type="PANTHER" id="PTHR30619:SF1">
    <property type="entry name" value="RECOMBINATION PROTEIN 2"/>
    <property type="match status" value="1"/>
</dbReference>
<gene>
    <name evidence="2" type="ORF">DWW57_14570</name>
</gene>
<dbReference type="PANTHER" id="PTHR30619">
    <property type="entry name" value="DNA INTERNALIZATION/COMPETENCE PROTEIN COMEC/REC2"/>
    <property type="match status" value="1"/>
</dbReference>
<comment type="caution">
    <text evidence="2">The sequence shown here is derived from an EMBL/GenBank/DDBJ whole genome shotgun (WGS) entry which is preliminary data.</text>
</comment>
<dbReference type="SUPFAM" id="SSF56281">
    <property type="entry name" value="Metallo-hydrolase/oxidoreductase"/>
    <property type="match status" value="1"/>
</dbReference>
<organism evidence="2 3">
    <name type="scientific">Odoribacter splanchnicus</name>
    <dbReference type="NCBI Taxonomy" id="28118"/>
    <lineage>
        <taxon>Bacteria</taxon>
        <taxon>Pseudomonadati</taxon>
        <taxon>Bacteroidota</taxon>
        <taxon>Bacteroidia</taxon>
        <taxon>Bacteroidales</taxon>
        <taxon>Odoribacteraceae</taxon>
        <taxon>Odoribacter</taxon>
    </lineage>
</organism>
<dbReference type="AlphaFoldDB" id="A0A412TM10"/>
<dbReference type="RefSeq" id="WP_147345781.1">
    <property type="nucleotide sequence ID" value="NZ_QRYC01000025.1"/>
</dbReference>
<protein>
    <submittedName>
        <fullName evidence="2">MBL fold metallo-hydrolase</fullName>
    </submittedName>
</protein>
<proteinExistence type="predicted"/>
<evidence type="ECO:0000259" key="1">
    <source>
        <dbReference type="Pfam" id="PF00753"/>
    </source>
</evidence>
<dbReference type="Proteomes" id="UP000284243">
    <property type="component" value="Unassembled WGS sequence"/>
</dbReference>
<dbReference type="EMBL" id="QRYC01000025">
    <property type="protein sequence ID" value="RGU54808.1"/>
    <property type="molecule type" value="Genomic_DNA"/>
</dbReference>
<reference evidence="2 3" key="1">
    <citation type="submission" date="2018-08" db="EMBL/GenBank/DDBJ databases">
        <title>A genome reference for cultivated species of the human gut microbiota.</title>
        <authorList>
            <person name="Zou Y."/>
            <person name="Xue W."/>
            <person name="Luo G."/>
        </authorList>
    </citation>
    <scope>NUCLEOTIDE SEQUENCE [LARGE SCALE GENOMIC DNA]</scope>
    <source>
        <strain evidence="2 3">AF16-14</strain>
    </source>
</reference>
<feature type="domain" description="Metallo-beta-lactamase" evidence="1">
    <location>
        <begin position="26"/>
        <end position="82"/>
    </location>
</feature>
<sequence>MKIKFLEANCGDSIIISFVDDQGKIRNILIDGGTGETYSSKRRKGELYYVIEDICNKGQAIDLLILTHIDNDHIGGILKWFEEDKRFSSIVKNVWFNSGKLIAEYFKQPENPDLNVGLNIFRNAYTGVSEAEGLEEILLKYGMWDRKIILRGQNVNQYGVAIQVLAPNESQLRELLEEYRKVNNDPAYTAAKKSDWGIDLKTFIEEEKNGFNFKEQKEPKNGSSIAIILTIEGKKLLLLGDAPPGNVISALNSLGYIEDNPLEVDLFKISHHGSQYSTSKDLLKLVRTDKYIICTDGSGNSKHPDKRTIARIIDVNPKANIYFNYEHIGQKLFSDSDCEDFKEFRIGTIMELENGEG</sequence>
<keyword evidence="2" id="KW-0378">Hydrolase</keyword>
<dbReference type="InterPro" id="IPR001279">
    <property type="entry name" value="Metallo-B-lactamas"/>
</dbReference>
<dbReference type="Pfam" id="PF00753">
    <property type="entry name" value="Lactamase_B"/>
    <property type="match status" value="1"/>
</dbReference>
<evidence type="ECO:0000313" key="3">
    <source>
        <dbReference type="Proteomes" id="UP000284243"/>
    </source>
</evidence>
<dbReference type="Gene3D" id="3.60.15.10">
    <property type="entry name" value="Ribonuclease Z/Hydroxyacylglutathione hydrolase-like"/>
    <property type="match status" value="1"/>
</dbReference>